<proteinExistence type="predicted"/>
<dbReference type="EMBL" id="PGTD01000023">
    <property type="protein sequence ID" value="PJE25775.1"/>
    <property type="molecule type" value="Genomic_DNA"/>
</dbReference>
<evidence type="ECO:0008006" key="3">
    <source>
        <dbReference type="Google" id="ProtNLM"/>
    </source>
</evidence>
<sequence length="75" mass="8156">MARGRFISGFEADMIRIGHAAGIDNATIARALGRTKAAVGTHVRRMIKDETIGNLPTCYAADKLAEMLRREGGRK</sequence>
<evidence type="ECO:0000313" key="2">
    <source>
        <dbReference type="Proteomes" id="UP000231702"/>
    </source>
</evidence>
<reference evidence="1 2" key="1">
    <citation type="journal article" date="2018" name="Int. J. Syst. Evol. Microbiol.">
        <title>Pseudooceanicola lipolyticus sp. nov., a marine alphaproteobacterium, reclassification of Oceanicola flagellatus as Pseudooceanicola flagellatus comb. nov. and emended description of the genus Pseudooceanicola.</title>
        <authorList>
            <person name="Huang M.-M."/>
            <person name="Guo L.-L."/>
            <person name="Wu Y.-H."/>
            <person name="Lai Q.-L."/>
            <person name="Shao Z.-Z."/>
            <person name="Wang C.-S."/>
            <person name="Wu M."/>
            <person name="Xu X.-W."/>
        </authorList>
    </citation>
    <scope>NUCLEOTIDE SEQUENCE [LARGE SCALE GENOMIC DNA]</scope>
    <source>
        <strain evidence="1 2">Ar-45</strain>
    </source>
</reference>
<protein>
    <recommendedName>
        <fullName evidence="3">Regulatory protein, luxR family</fullName>
    </recommendedName>
</protein>
<gene>
    <name evidence="1" type="ORF">CVM39_18900</name>
</gene>
<evidence type="ECO:0000313" key="1">
    <source>
        <dbReference type="EMBL" id="PJE25775.1"/>
    </source>
</evidence>
<accession>A0ABX4MI89</accession>
<comment type="caution">
    <text evidence="1">The sequence shown here is derived from an EMBL/GenBank/DDBJ whole genome shotgun (WGS) entry which is preliminary data.</text>
</comment>
<organism evidence="1 2">
    <name type="scientific">Pseudooceanicola antarcticus</name>
    <dbReference type="NCBI Taxonomy" id="1247613"/>
    <lineage>
        <taxon>Bacteria</taxon>
        <taxon>Pseudomonadati</taxon>
        <taxon>Pseudomonadota</taxon>
        <taxon>Alphaproteobacteria</taxon>
        <taxon>Rhodobacterales</taxon>
        <taxon>Paracoccaceae</taxon>
        <taxon>Pseudooceanicola</taxon>
    </lineage>
</organism>
<dbReference type="Proteomes" id="UP000231702">
    <property type="component" value="Unassembled WGS sequence"/>
</dbReference>
<keyword evidence="2" id="KW-1185">Reference proteome</keyword>
<name>A0ABX4MI89_9RHOB</name>